<keyword evidence="2" id="KW-0969">Cilium</keyword>
<evidence type="ECO:0000313" key="2">
    <source>
        <dbReference type="EMBL" id="MBP2021671.1"/>
    </source>
</evidence>
<dbReference type="EMBL" id="JAGGLL010000009">
    <property type="protein sequence ID" value="MBP2021671.1"/>
    <property type="molecule type" value="Genomic_DNA"/>
</dbReference>
<dbReference type="Proteomes" id="UP001519308">
    <property type="component" value="Unassembled WGS sequence"/>
</dbReference>
<keyword evidence="2" id="KW-0966">Cell projection</keyword>
<comment type="caution">
    <text evidence="2">The sequence shown here is derived from an EMBL/GenBank/DDBJ whole genome shotgun (WGS) entry which is preliminary data.</text>
</comment>
<accession>A0ABS4K1L5</accession>
<name>A0ABS4K1L5_9CLOT</name>
<dbReference type="RefSeq" id="WP_021285489.1">
    <property type="nucleotide sequence ID" value="NZ_JAGGLL010000009.1"/>
</dbReference>
<keyword evidence="1" id="KW-0812">Transmembrane</keyword>
<organism evidence="2 3">
    <name type="scientific">Clostridium punense</name>
    <dbReference type="NCBI Taxonomy" id="1054297"/>
    <lineage>
        <taxon>Bacteria</taxon>
        <taxon>Bacillati</taxon>
        <taxon>Bacillota</taxon>
        <taxon>Clostridia</taxon>
        <taxon>Eubacteriales</taxon>
        <taxon>Clostridiaceae</taxon>
        <taxon>Clostridium</taxon>
    </lineage>
</organism>
<keyword evidence="3" id="KW-1185">Reference proteome</keyword>
<feature type="transmembrane region" description="Helical" evidence="1">
    <location>
        <begin position="12"/>
        <end position="33"/>
    </location>
</feature>
<gene>
    <name evidence="2" type="ORF">J2Z44_001467</name>
</gene>
<evidence type="ECO:0000256" key="1">
    <source>
        <dbReference type="SAM" id="Phobius"/>
    </source>
</evidence>
<reference evidence="2 3" key="1">
    <citation type="submission" date="2021-03" db="EMBL/GenBank/DDBJ databases">
        <title>Genomic Encyclopedia of Type Strains, Phase IV (KMG-IV): sequencing the most valuable type-strain genomes for metagenomic binning, comparative biology and taxonomic classification.</title>
        <authorList>
            <person name="Goeker M."/>
        </authorList>
    </citation>
    <scope>NUCLEOTIDE SEQUENCE [LARGE SCALE GENOMIC DNA]</scope>
    <source>
        <strain evidence="2 3">DSM 28650</strain>
    </source>
</reference>
<keyword evidence="1" id="KW-1133">Transmembrane helix</keyword>
<evidence type="ECO:0000313" key="3">
    <source>
        <dbReference type="Proteomes" id="UP001519308"/>
    </source>
</evidence>
<sequence>MKTENLQKLQLGVKYLAFFTVAIGLFLLSYSFFSKTAYKGYDRYLVNKISEIQKINDKSKDFTSEDSIDKDKAVKKLPIINSDLNAVRNDLTSKAPEESNENYDNLVKGLESNILIIQQLEAMVNNPMGKDIDKASENLKTYADTTNNYYSLINIKNINFSIGKQLSLALDNTIKYCRTSNNLLKQAEIKVDQYSSFITKIDELNTLFQNNKVDYYPEALKARKNQVSYELTISNIDRNITTFETIKKSLEGMVIPNDTLELYRSFNAVIDQYYDYLKNTKYALATESVHNINGDAKEEFLDTLYVNSKKLYSEVAVKHKGFLKDYEKFKKSKQ</sequence>
<proteinExistence type="predicted"/>
<protein>
    <submittedName>
        <fullName evidence="2">Flagellar basal body rod protein FlgB</fullName>
    </submittedName>
</protein>
<keyword evidence="1" id="KW-0472">Membrane</keyword>
<keyword evidence="2" id="KW-0282">Flagellum</keyword>